<dbReference type="InterPro" id="IPR000560">
    <property type="entry name" value="His_Pase_clade-2"/>
</dbReference>
<name>A0A8T2JPV1_9PIPI</name>
<accession>A0A8T2JPV1</accession>
<comment type="caution">
    <text evidence="2">The sequence shown here is derived from an EMBL/GenBank/DDBJ whole genome shotgun (WGS) entry which is preliminary data.</text>
</comment>
<organism evidence="2 3">
    <name type="scientific">Hymenochirus boettgeri</name>
    <name type="common">Congo dwarf clawed frog</name>
    <dbReference type="NCBI Taxonomy" id="247094"/>
    <lineage>
        <taxon>Eukaryota</taxon>
        <taxon>Metazoa</taxon>
        <taxon>Chordata</taxon>
        <taxon>Craniata</taxon>
        <taxon>Vertebrata</taxon>
        <taxon>Euteleostomi</taxon>
        <taxon>Amphibia</taxon>
        <taxon>Batrachia</taxon>
        <taxon>Anura</taxon>
        <taxon>Pipoidea</taxon>
        <taxon>Pipidae</taxon>
        <taxon>Pipinae</taxon>
        <taxon>Hymenochirus</taxon>
    </lineage>
</organism>
<keyword evidence="3" id="KW-1185">Reference proteome</keyword>
<dbReference type="PANTHER" id="PTHR11567">
    <property type="entry name" value="ACID PHOSPHATASE-RELATED"/>
    <property type="match status" value="1"/>
</dbReference>
<comment type="similarity">
    <text evidence="1">Belongs to the histidine acid phosphatase family.</text>
</comment>
<evidence type="ECO:0008006" key="4">
    <source>
        <dbReference type="Google" id="ProtNLM"/>
    </source>
</evidence>
<dbReference type="PANTHER" id="PTHR11567:SF202">
    <property type="entry name" value="LYSOPHOSPHATIDIC ACID PHOSPHATASE TYPE 6"/>
    <property type="match status" value="1"/>
</dbReference>
<dbReference type="Gene3D" id="3.40.50.1240">
    <property type="entry name" value="Phosphoglycerate mutase-like"/>
    <property type="match status" value="1"/>
</dbReference>
<sequence>MTRWLRVGLLGTVVYFLHRKKTVLTEVKKGLEGRVGPEYELKLVQVIYRHGARTPLKPLPHKDQVEWSPAMLEVPKHTEFDYTVTDLLGGPRPSSPFEERYRSHTLKGGTFPGQLTTVGMQQMFNLGLRLRKDYVEELNFLSPAFKPSEVFVRSTNVVRNMESTRCLLAGLFQQQQEGGF</sequence>
<protein>
    <recommendedName>
        <fullName evidence="4">Lysophosphatidic acid phosphatase type 6</fullName>
    </recommendedName>
</protein>
<dbReference type="AlphaFoldDB" id="A0A8T2JPV1"/>
<gene>
    <name evidence="2" type="ORF">GDO86_009593</name>
</gene>
<evidence type="ECO:0000256" key="1">
    <source>
        <dbReference type="ARBA" id="ARBA00005375"/>
    </source>
</evidence>
<dbReference type="GO" id="GO:2001311">
    <property type="term" value="P:lysobisphosphatidic acid metabolic process"/>
    <property type="evidence" value="ECO:0007669"/>
    <property type="project" value="TreeGrafter"/>
</dbReference>
<reference evidence="2" key="1">
    <citation type="thesis" date="2020" institute="ProQuest LLC" country="789 East Eisenhower Parkway, Ann Arbor, MI, USA">
        <title>Comparative Genomics and Chromosome Evolution.</title>
        <authorList>
            <person name="Mudd A.B."/>
        </authorList>
    </citation>
    <scope>NUCLEOTIDE SEQUENCE</scope>
    <source>
        <strain evidence="2">Female2</strain>
        <tissue evidence="2">Blood</tissue>
    </source>
</reference>
<dbReference type="GO" id="GO:0005739">
    <property type="term" value="C:mitochondrion"/>
    <property type="evidence" value="ECO:0007669"/>
    <property type="project" value="TreeGrafter"/>
</dbReference>
<dbReference type="GO" id="GO:0052642">
    <property type="term" value="F:lysophosphatidic acid phosphatase activity"/>
    <property type="evidence" value="ECO:0007669"/>
    <property type="project" value="TreeGrafter"/>
</dbReference>
<dbReference type="InterPro" id="IPR033379">
    <property type="entry name" value="Acid_Pase_AS"/>
</dbReference>
<dbReference type="SUPFAM" id="SSF53254">
    <property type="entry name" value="Phosphoglycerate mutase-like"/>
    <property type="match status" value="1"/>
</dbReference>
<dbReference type="Pfam" id="PF00328">
    <property type="entry name" value="His_Phos_2"/>
    <property type="match status" value="1"/>
</dbReference>
<dbReference type="EMBL" id="JAACNH010000004">
    <property type="protein sequence ID" value="KAG8444476.1"/>
    <property type="molecule type" value="Genomic_DNA"/>
</dbReference>
<dbReference type="CDD" id="cd07061">
    <property type="entry name" value="HP_HAP_like"/>
    <property type="match status" value="1"/>
</dbReference>
<dbReference type="InterPro" id="IPR029033">
    <property type="entry name" value="His_PPase_superfam"/>
</dbReference>
<dbReference type="OrthoDB" id="10257284at2759"/>
<proteinExistence type="inferred from homology"/>
<dbReference type="Proteomes" id="UP000812440">
    <property type="component" value="Chromosome 5"/>
</dbReference>
<dbReference type="PROSITE" id="PS00616">
    <property type="entry name" value="HIS_ACID_PHOSPHAT_1"/>
    <property type="match status" value="1"/>
</dbReference>
<evidence type="ECO:0000313" key="2">
    <source>
        <dbReference type="EMBL" id="KAG8444476.1"/>
    </source>
</evidence>
<evidence type="ECO:0000313" key="3">
    <source>
        <dbReference type="Proteomes" id="UP000812440"/>
    </source>
</evidence>
<dbReference type="InterPro" id="IPR050645">
    <property type="entry name" value="Histidine_acid_phosphatase"/>
</dbReference>